<dbReference type="SUPFAM" id="SSF48695">
    <property type="entry name" value="Multiheme cytochromes"/>
    <property type="match status" value="1"/>
</dbReference>
<dbReference type="OrthoDB" id="656942at2"/>
<dbReference type="EMBL" id="BKAJ01000070">
    <property type="protein sequence ID" value="GEP56770.1"/>
    <property type="molecule type" value="Genomic_DNA"/>
</dbReference>
<reference evidence="2 3" key="1">
    <citation type="submission" date="2019-07" db="EMBL/GenBank/DDBJ databases">
        <title>Whole genome shotgun sequence of Reyranella soli NBRC 108950.</title>
        <authorList>
            <person name="Hosoyama A."/>
            <person name="Uohara A."/>
            <person name="Ohji S."/>
            <person name="Ichikawa N."/>
        </authorList>
    </citation>
    <scope>NUCLEOTIDE SEQUENCE [LARGE SCALE GENOMIC DNA]</scope>
    <source>
        <strain evidence="2 3">NBRC 108950</strain>
    </source>
</reference>
<dbReference type="AlphaFoldDB" id="A0A512NCU9"/>
<proteinExistence type="predicted"/>
<evidence type="ECO:0000256" key="1">
    <source>
        <dbReference type="SAM" id="SignalP"/>
    </source>
</evidence>
<keyword evidence="1" id="KW-0732">Signal</keyword>
<evidence type="ECO:0008006" key="4">
    <source>
        <dbReference type="Google" id="ProtNLM"/>
    </source>
</evidence>
<evidence type="ECO:0000313" key="2">
    <source>
        <dbReference type="EMBL" id="GEP56770.1"/>
    </source>
</evidence>
<protein>
    <recommendedName>
        <fullName evidence="4">Cytochrome c domain-containing protein</fullName>
    </recommendedName>
</protein>
<gene>
    <name evidence="2" type="ORF">RSO01_39360</name>
</gene>
<name>A0A512NCU9_9HYPH</name>
<evidence type="ECO:0000313" key="3">
    <source>
        <dbReference type="Proteomes" id="UP000321058"/>
    </source>
</evidence>
<sequence length="210" mass="22344">MRKTILIALTLASSSIVTLTGLVLAKEESKDALPLGSISRAEGLEAWKRIEAVVTHPRCANCHVDARAIPIWTPAGESKSRIHGMNIRGGESRIGAETVPCSTCHVTSKLPNPPAPAPLHAGIDWQLAPVEFIWFGKSGSEICAQLKDSKRNGGRDAAGLVEHLKHDASLSGFIPRAWAPGTGRTPPPGTFEDHVRDMALWGAAGQPCPD</sequence>
<comment type="caution">
    <text evidence="2">The sequence shown here is derived from an EMBL/GenBank/DDBJ whole genome shotgun (WGS) entry which is preliminary data.</text>
</comment>
<keyword evidence="3" id="KW-1185">Reference proteome</keyword>
<dbReference type="Proteomes" id="UP000321058">
    <property type="component" value="Unassembled WGS sequence"/>
</dbReference>
<dbReference type="InterPro" id="IPR036280">
    <property type="entry name" value="Multihaem_cyt_sf"/>
</dbReference>
<feature type="chain" id="PRO_5022139686" description="Cytochrome c domain-containing protein" evidence="1">
    <location>
        <begin position="26"/>
        <end position="210"/>
    </location>
</feature>
<feature type="signal peptide" evidence="1">
    <location>
        <begin position="1"/>
        <end position="25"/>
    </location>
</feature>
<accession>A0A512NCU9</accession>
<dbReference type="RefSeq" id="WP_147151029.1">
    <property type="nucleotide sequence ID" value="NZ_BKAJ01000070.1"/>
</dbReference>
<organism evidence="2 3">
    <name type="scientific">Reyranella soli</name>
    <dbReference type="NCBI Taxonomy" id="1230389"/>
    <lineage>
        <taxon>Bacteria</taxon>
        <taxon>Pseudomonadati</taxon>
        <taxon>Pseudomonadota</taxon>
        <taxon>Alphaproteobacteria</taxon>
        <taxon>Hyphomicrobiales</taxon>
        <taxon>Reyranellaceae</taxon>
        <taxon>Reyranella</taxon>
    </lineage>
</organism>